<dbReference type="Pfam" id="PF01019">
    <property type="entry name" value="G_glu_transpept"/>
    <property type="match status" value="1"/>
</dbReference>
<dbReference type="EMBL" id="JABSTR010000008">
    <property type="protein sequence ID" value="KAH9378505.1"/>
    <property type="molecule type" value="Genomic_DNA"/>
</dbReference>
<accession>A0A9J6GUG8</accession>
<gene>
    <name evidence="1" type="ORF">HPB48_001676</name>
</gene>
<organism evidence="1 2">
    <name type="scientific">Haemaphysalis longicornis</name>
    <name type="common">Bush tick</name>
    <dbReference type="NCBI Taxonomy" id="44386"/>
    <lineage>
        <taxon>Eukaryota</taxon>
        <taxon>Metazoa</taxon>
        <taxon>Ecdysozoa</taxon>
        <taxon>Arthropoda</taxon>
        <taxon>Chelicerata</taxon>
        <taxon>Arachnida</taxon>
        <taxon>Acari</taxon>
        <taxon>Parasitiformes</taxon>
        <taxon>Ixodida</taxon>
        <taxon>Ixodoidea</taxon>
        <taxon>Ixodidae</taxon>
        <taxon>Haemaphysalinae</taxon>
        <taxon>Haemaphysalis</taxon>
    </lineage>
</organism>
<evidence type="ECO:0000313" key="1">
    <source>
        <dbReference type="EMBL" id="KAH9378505.1"/>
    </source>
</evidence>
<protein>
    <submittedName>
        <fullName evidence="1">Uncharacterized protein</fullName>
    </submittedName>
</protein>
<name>A0A9J6GUG8_HAELO</name>
<dbReference type="InterPro" id="IPR029055">
    <property type="entry name" value="Ntn_hydrolases_N"/>
</dbReference>
<evidence type="ECO:0000313" key="2">
    <source>
        <dbReference type="Proteomes" id="UP000821853"/>
    </source>
</evidence>
<reference evidence="1 2" key="1">
    <citation type="journal article" date="2020" name="Cell">
        <title>Large-Scale Comparative Analyses of Tick Genomes Elucidate Their Genetic Diversity and Vector Capacities.</title>
        <authorList>
            <consortium name="Tick Genome and Microbiome Consortium (TIGMIC)"/>
            <person name="Jia N."/>
            <person name="Wang J."/>
            <person name="Shi W."/>
            <person name="Du L."/>
            <person name="Sun Y."/>
            <person name="Zhan W."/>
            <person name="Jiang J.F."/>
            <person name="Wang Q."/>
            <person name="Zhang B."/>
            <person name="Ji P."/>
            <person name="Bell-Sakyi L."/>
            <person name="Cui X.M."/>
            <person name="Yuan T.T."/>
            <person name="Jiang B.G."/>
            <person name="Yang W.F."/>
            <person name="Lam T.T."/>
            <person name="Chang Q.C."/>
            <person name="Ding S.J."/>
            <person name="Wang X.J."/>
            <person name="Zhu J.G."/>
            <person name="Ruan X.D."/>
            <person name="Zhao L."/>
            <person name="Wei J.T."/>
            <person name="Ye R.Z."/>
            <person name="Que T.C."/>
            <person name="Du C.H."/>
            <person name="Zhou Y.H."/>
            <person name="Cheng J.X."/>
            <person name="Dai P.F."/>
            <person name="Guo W.B."/>
            <person name="Han X.H."/>
            <person name="Huang E.J."/>
            <person name="Li L.F."/>
            <person name="Wei W."/>
            <person name="Gao Y.C."/>
            <person name="Liu J.Z."/>
            <person name="Shao H.Z."/>
            <person name="Wang X."/>
            <person name="Wang C.C."/>
            <person name="Yang T.C."/>
            <person name="Huo Q.B."/>
            <person name="Li W."/>
            <person name="Chen H.Y."/>
            <person name="Chen S.E."/>
            <person name="Zhou L.G."/>
            <person name="Ni X.B."/>
            <person name="Tian J.H."/>
            <person name="Sheng Y."/>
            <person name="Liu T."/>
            <person name="Pan Y.S."/>
            <person name="Xia L.Y."/>
            <person name="Li J."/>
            <person name="Zhao F."/>
            <person name="Cao W.C."/>
        </authorList>
    </citation>
    <scope>NUCLEOTIDE SEQUENCE [LARGE SCALE GENOMIC DNA]</scope>
    <source>
        <strain evidence="1">HaeL-2018</strain>
    </source>
</reference>
<dbReference type="AlphaFoldDB" id="A0A9J6GUG8"/>
<keyword evidence="2" id="KW-1185">Reference proteome</keyword>
<dbReference type="PANTHER" id="PTHR43881:SF1">
    <property type="entry name" value="GAMMA-GLUTAMYLTRANSPEPTIDASE (AFU_ORTHOLOGUE AFUA_4G13580)"/>
    <property type="match status" value="1"/>
</dbReference>
<dbReference type="VEuPathDB" id="VectorBase:HLOH_057615"/>
<dbReference type="PANTHER" id="PTHR43881">
    <property type="entry name" value="GAMMA-GLUTAMYLTRANSPEPTIDASE (AFU_ORTHOLOGUE AFUA_4G13580)"/>
    <property type="match status" value="1"/>
</dbReference>
<sequence>MCAVRSAETDPRAACGESCRVLANGRSRLIVERKVPPTWHDADIWHVLQRLGREGPSAFYAGAVAEAVSGAVHAAGGVLSAADLARHLREGGDGLVEPASTTYRGVRVHTAPLPSHGSVLLEALNLLEGFTLRGRDCGSYQHLLVEALRTALADGLAWVAHGGPAARDGRLAAKEHAASRPPLDPDR</sequence>
<dbReference type="OrthoDB" id="6413471at2759"/>
<proteinExistence type="predicted"/>
<comment type="caution">
    <text evidence="1">The sequence shown here is derived from an EMBL/GenBank/DDBJ whole genome shotgun (WGS) entry which is preliminary data.</text>
</comment>
<dbReference type="Gene3D" id="1.10.246.230">
    <property type="match status" value="1"/>
</dbReference>
<dbReference type="Proteomes" id="UP000821853">
    <property type="component" value="Unassembled WGS sequence"/>
</dbReference>
<dbReference type="InterPro" id="IPR052896">
    <property type="entry name" value="GGT-like_enzyme"/>
</dbReference>
<dbReference type="SUPFAM" id="SSF56235">
    <property type="entry name" value="N-terminal nucleophile aminohydrolases (Ntn hydrolases)"/>
    <property type="match status" value="1"/>
</dbReference>